<feature type="domain" description="Magnesium transporter MgtE intracellular" evidence="3">
    <location>
        <begin position="142"/>
        <end position="197"/>
    </location>
</feature>
<accession>A0ABW4SHX9</accession>
<dbReference type="Proteomes" id="UP001597218">
    <property type="component" value="Unassembled WGS sequence"/>
</dbReference>
<keyword evidence="5" id="KW-1185">Reference proteome</keyword>
<gene>
    <name evidence="4" type="ORF">ACFSFY_11730</name>
</gene>
<keyword evidence="2" id="KW-0472">Membrane</keyword>
<keyword evidence="1" id="KW-0175">Coiled coil</keyword>
<sequence>MAKNKKDEKLSAVNENKSSSKLLVVMLSVLIPLLAISAVFLIIAKFTDVNVFDKAKELSGNLPFAEDEKEAENENDLILEERVVTLQAELKEKESQLVKIQSEVQVSVEENRLLIEKQEELQYEIEVLKVEKDSTKRAFAEIVSTFEKMSAKSAAPILTEMADEEAMRILNTMKPDVLAAILEKMTPVDAARYTTLMTN</sequence>
<organism evidence="4 5">
    <name type="scientific">Sporosarcina siberiensis</name>
    <dbReference type="NCBI Taxonomy" id="1365606"/>
    <lineage>
        <taxon>Bacteria</taxon>
        <taxon>Bacillati</taxon>
        <taxon>Bacillota</taxon>
        <taxon>Bacilli</taxon>
        <taxon>Bacillales</taxon>
        <taxon>Caryophanaceae</taxon>
        <taxon>Sporosarcina</taxon>
    </lineage>
</organism>
<reference evidence="5" key="1">
    <citation type="journal article" date="2019" name="Int. J. Syst. Evol. Microbiol.">
        <title>The Global Catalogue of Microorganisms (GCM) 10K type strain sequencing project: providing services to taxonomists for standard genome sequencing and annotation.</title>
        <authorList>
            <consortium name="The Broad Institute Genomics Platform"/>
            <consortium name="The Broad Institute Genome Sequencing Center for Infectious Disease"/>
            <person name="Wu L."/>
            <person name="Ma J."/>
        </authorList>
    </citation>
    <scope>NUCLEOTIDE SEQUENCE [LARGE SCALE GENOMIC DNA]</scope>
    <source>
        <strain evidence="5">CGMCC 4.7177</strain>
    </source>
</reference>
<evidence type="ECO:0000313" key="4">
    <source>
        <dbReference type="EMBL" id="MFD1928701.1"/>
    </source>
</evidence>
<name>A0ABW4SHX9_9BACL</name>
<proteinExistence type="predicted"/>
<evidence type="ECO:0000256" key="1">
    <source>
        <dbReference type="SAM" id="Coils"/>
    </source>
</evidence>
<dbReference type="EMBL" id="JBHUGI010000032">
    <property type="protein sequence ID" value="MFD1928701.1"/>
    <property type="molecule type" value="Genomic_DNA"/>
</dbReference>
<keyword evidence="2" id="KW-0812">Transmembrane</keyword>
<evidence type="ECO:0000256" key="2">
    <source>
        <dbReference type="SAM" id="Phobius"/>
    </source>
</evidence>
<dbReference type="SUPFAM" id="SSF158791">
    <property type="entry name" value="MgtE N-terminal domain-like"/>
    <property type="match status" value="1"/>
</dbReference>
<dbReference type="Gene3D" id="1.25.60.10">
    <property type="entry name" value="MgtE N-terminal domain-like"/>
    <property type="match status" value="1"/>
</dbReference>
<dbReference type="RefSeq" id="WP_381538238.1">
    <property type="nucleotide sequence ID" value="NZ_JBHUGI010000032.1"/>
</dbReference>
<dbReference type="Pfam" id="PF03448">
    <property type="entry name" value="MgtE_N"/>
    <property type="match status" value="1"/>
</dbReference>
<evidence type="ECO:0000313" key="5">
    <source>
        <dbReference type="Proteomes" id="UP001597218"/>
    </source>
</evidence>
<dbReference type="InterPro" id="IPR006668">
    <property type="entry name" value="Mg_transptr_MgtE_intracell_dom"/>
</dbReference>
<feature type="coiled-coil region" evidence="1">
    <location>
        <begin position="55"/>
        <end position="110"/>
    </location>
</feature>
<keyword evidence="2" id="KW-1133">Transmembrane helix</keyword>
<evidence type="ECO:0000259" key="3">
    <source>
        <dbReference type="Pfam" id="PF03448"/>
    </source>
</evidence>
<protein>
    <submittedName>
        <fullName evidence="4">MotE family protein</fullName>
    </submittedName>
</protein>
<feature type="transmembrane region" description="Helical" evidence="2">
    <location>
        <begin position="21"/>
        <end position="44"/>
    </location>
</feature>
<comment type="caution">
    <text evidence="4">The sequence shown here is derived from an EMBL/GenBank/DDBJ whole genome shotgun (WGS) entry which is preliminary data.</text>
</comment>
<dbReference type="InterPro" id="IPR038076">
    <property type="entry name" value="MgtE_N_sf"/>
</dbReference>